<protein>
    <recommendedName>
        <fullName evidence="1">Uncharacterized protein TP-0789 domain-containing protein</fullName>
    </recommendedName>
</protein>
<dbReference type="EMBL" id="MUKB01000065">
    <property type="protein sequence ID" value="OPX17898.1"/>
    <property type="molecule type" value="Genomic_DNA"/>
</dbReference>
<dbReference type="CDD" id="cd16329">
    <property type="entry name" value="LolA_like"/>
    <property type="match status" value="1"/>
</dbReference>
<dbReference type="InterPro" id="IPR033399">
    <property type="entry name" value="TP_0789-like"/>
</dbReference>
<dbReference type="InterPro" id="IPR052944">
    <property type="entry name" value="Sporulation_related"/>
</dbReference>
<evidence type="ECO:0000313" key="2">
    <source>
        <dbReference type="EMBL" id="OPX17898.1"/>
    </source>
</evidence>
<organism evidence="2 3">
    <name type="scientific">candidate division WOR-3 bacterium 4484_100</name>
    <dbReference type="NCBI Taxonomy" id="1936077"/>
    <lineage>
        <taxon>Bacteria</taxon>
        <taxon>Bacteria division WOR-3</taxon>
    </lineage>
</organism>
<dbReference type="InterPro" id="IPR029046">
    <property type="entry name" value="LolA/LolB/LppX"/>
</dbReference>
<evidence type="ECO:0000313" key="3">
    <source>
        <dbReference type="Proteomes" id="UP000191663"/>
    </source>
</evidence>
<dbReference type="Pfam" id="PF17131">
    <property type="entry name" value="LolA_like"/>
    <property type="match status" value="1"/>
</dbReference>
<dbReference type="SUPFAM" id="SSF89392">
    <property type="entry name" value="Prokaryotic lipoproteins and lipoprotein localization factors"/>
    <property type="match status" value="1"/>
</dbReference>
<dbReference type="Gene3D" id="2.50.20.10">
    <property type="entry name" value="Lipoprotein localisation LolA/LolB/LppX"/>
    <property type="match status" value="1"/>
</dbReference>
<dbReference type="PANTHER" id="PTHR37507:SF2">
    <property type="entry name" value="SPORULATION PROTEIN YDCC"/>
    <property type="match status" value="1"/>
</dbReference>
<comment type="caution">
    <text evidence="2">The sequence shown here is derived from an EMBL/GenBank/DDBJ whole genome shotgun (WGS) entry which is preliminary data.</text>
</comment>
<name>A0A1V4QEX5_UNCW3</name>
<gene>
    <name evidence="2" type="ORF">BXT86_04060</name>
</gene>
<dbReference type="AlphaFoldDB" id="A0A1V4QEX5"/>
<evidence type="ECO:0000259" key="1">
    <source>
        <dbReference type="Pfam" id="PF17131"/>
    </source>
</evidence>
<dbReference type="PANTHER" id="PTHR37507">
    <property type="entry name" value="SPORULATION PROTEIN YDCC"/>
    <property type="match status" value="1"/>
</dbReference>
<sequence length="180" mass="21234">MKYLEPSRVKGQTILMLNDGDDIWIYFPKRNHVRKLASHARRQKLEGSDFSYEDMGGSNTFVEKYESVLLEDEKKEGHQCYKLKLTRKPESDAGYSRIIVWVDKKTFVPIVIDYYHDKDPELREKQLICTDIELIDGIYTPMKFTMYNKLDDTKTTMEIIEINYNVDLPDALFTEEGMKQ</sequence>
<feature type="domain" description="Uncharacterized protein TP-0789" evidence="1">
    <location>
        <begin position="1"/>
        <end position="179"/>
    </location>
</feature>
<accession>A0A1V4QEX5</accession>
<proteinExistence type="predicted"/>
<dbReference type="Proteomes" id="UP000191663">
    <property type="component" value="Unassembled WGS sequence"/>
</dbReference>
<reference evidence="3" key="1">
    <citation type="submission" date="2017-01" db="EMBL/GenBank/DDBJ databases">
        <title>Novel pathways for hydrocarbon cycling and metabolic interdependencies in hydrothermal sediment communities.</title>
        <authorList>
            <person name="Dombrowski N."/>
            <person name="Seitz K."/>
            <person name="Teske A."/>
            <person name="Baker B."/>
        </authorList>
    </citation>
    <scope>NUCLEOTIDE SEQUENCE [LARGE SCALE GENOMIC DNA]</scope>
</reference>